<dbReference type="OrthoDB" id="1653053at2"/>
<keyword evidence="2" id="KW-1185">Reference proteome</keyword>
<evidence type="ECO:0000313" key="1">
    <source>
        <dbReference type="EMBL" id="TVY01394.1"/>
    </source>
</evidence>
<proteinExistence type="predicted"/>
<comment type="caution">
    <text evidence="1">The sequence shown here is derived from an EMBL/GenBank/DDBJ whole genome shotgun (WGS) entry which is preliminary data.</text>
</comment>
<gene>
    <name evidence="1" type="ORF">FPZ45_09665</name>
</gene>
<dbReference type="AlphaFoldDB" id="A0A559JND5"/>
<dbReference type="EMBL" id="VNJJ01000004">
    <property type="protein sequence ID" value="TVY01394.1"/>
    <property type="molecule type" value="Genomic_DNA"/>
</dbReference>
<name>A0A559JND5_9BACL</name>
<accession>A0A559JND5</accession>
<evidence type="ECO:0000313" key="2">
    <source>
        <dbReference type="Proteomes" id="UP000316330"/>
    </source>
</evidence>
<dbReference type="Proteomes" id="UP000316330">
    <property type="component" value="Unassembled WGS sequence"/>
</dbReference>
<dbReference type="InterPro" id="IPR020296">
    <property type="entry name" value="Spore_Cse60"/>
</dbReference>
<dbReference type="RefSeq" id="WP_144700671.1">
    <property type="nucleotide sequence ID" value="NZ_VNJJ01000004.1"/>
</dbReference>
<reference evidence="1 2" key="1">
    <citation type="submission" date="2019-07" db="EMBL/GenBank/DDBJ databases">
        <authorList>
            <person name="Kim J."/>
        </authorList>
    </citation>
    <scope>NUCLEOTIDE SEQUENCE [LARGE SCALE GENOMIC DNA]</scope>
    <source>
        <strain evidence="1 2">G13</strain>
    </source>
</reference>
<organism evidence="1 2">
    <name type="scientific">Cohnella terricola</name>
    <dbReference type="NCBI Taxonomy" id="1289167"/>
    <lineage>
        <taxon>Bacteria</taxon>
        <taxon>Bacillati</taxon>
        <taxon>Bacillota</taxon>
        <taxon>Bacilli</taxon>
        <taxon>Bacillales</taxon>
        <taxon>Paenibacillaceae</taxon>
        <taxon>Cohnella</taxon>
    </lineage>
</organism>
<sequence>MIRVKEFLDTDSSLAEKRVNEFLAGLRDDQVVNICYSSISKTNLNNISEQRSAILVVYKIDPDK</sequence>
<protein>
    <submittedName>
        <fullName evidence="1">Sporulation protein Cse60</fullName>
    </submittedName>
</protein>
<dbReference type="Pfam" id="PF10957">
    <property type="entry name" value="Spore_Cse60"/>
    <property type="match status" value="1"/>
</dbReference>